<accession>A0A3M0DWR5</accession>
<dbReference type="GO" id="GO:0000160">
    <property type="term" value="P:phosphorelay signal transduction system"/>
    <property type="evidence" value="ECO:0007669"/>
    <property type="project" value="InterPro"/>
</dbReference>
<dbReference type="InterPro" id="IPR003594">
    <property type="entry name" value="HATPase_dom"/>
</dbReference>
<dbReference type="PROSITE" id="PS50113">
    <property type="entry name" value="PAC"/>
    <property type="match status" value="2"/>
</dbReference>
<feature type="domain" description="Histidine kinase" evidence="8">
    <location>
        <begin position="405"/>
        <end position="612"/>
    </location>
</feature>
<dbReference type="InterPro" id="IPR052162">
    <property type="entry name" value="Sensor_kinase/Photoreceptor"/>
</dbReference>
<dbReference type="PROSITE" id="PS50110">
    <property type="entry name" value="RESPONSE_REGULATORY"/>
    <property type="match status" value="1"/>
</dbReference>
<reference evidence="13 14" key="1">
    <citation type="journal article" date="2015" name="Stand. Genomic Sci.">
        <title>Genomic Encyclopedia of Bacterial and Archaeal Type Strains, Phase III: the genomes of soil and plant-associated and newly described type strains.</title>
        <authorList>
            <person name="Whitman W.B."/>
            <person name="Woyke T."/>
            <person name="Klenk H.P."/>
            <person name="Zhou Y."/>
            <person name="Lilburn T.G."/>
            <person name="Beck B.J."/>
            <person name="De Vos P."/>
            <person name="Vandamme P."/>
            <person name="Eisen J.A."/>
            <person name="Garrity G."/>
            <person name="Hugenholtz P."/>
            <person name="Kyrpides N.C."/>
        </authorList>
    </citation>
    <scope>NUCLEOTIDE SEQUENCE [LARGE SCALE GENOMIC DNA]</scope>
    <source>
        <strain evidence="13 14">CGMCC 1.10124</strain>
    </source>
</reference>
<evidence type="ECO:0000256" key="3">
    <source>
        <dbReference type="ARBA" id="ARBA00022553"/>
    </source>
</evidence>
<dbReference type="InterPro" id="IPR000700">
    <property type="entry name" value="PAS-assoc_C"/>
</dbReference>
<feature type="domain" description="Response regulatory" evidence="9">
    <location>
        <begin position="9"/>
        <end position="122"/>
    </location>
</feature>
<keyword evidence="4" id="KW-0808">Transferase</keyword>
<dbReference type="Pfam" id="PF02518">
    <property type="entry name" value="HATPase_c"/>
    <property type="match status" value="1"/>
</dbReference>
<dbReference type="NCBIfam" id="TIGR00229">
    <property type="entry name" value="sensory_box"/>
    <property type="match status" value="2"/>
</dbReference>
<dbReference type="InterPro" id="IPR000014">
    <property type="entry name" value="PAS"/>
</dbReference>
<dbReference type="Pfam" id="PF00072">
    <property type="entry name" value="Response_reg"/>
    <property type="match status" value="1"/>
</dbReference>
<organism evidence="13 14">
    <name type="scientific">Haloplanus aerogenes</name>
    <dbReference type="NCBI Taxonomy" id="660522"/>
    <lineage>
        <taxon>Archaea</taxon>
        <taxon>Methanobacteriati</taxon>
        <taxon>Methanobacteriota</taxon>
        <taxon>Stenosarchaea group</taxon>
        <taxon>Halobacteria</taxon>
        <taxon>Halobacteriales</taxon>
        <taxon>Haloferacaceae</taxon>
        <taxon>Haloplanus</taxon>
    </lineage>
</organism>
<feature type="domain" description="PAS" evidence="10">
    <location>
        <begin position="265"/>
        <end position="309"/>
    </location>
</feature>
<dbReference type="SMART" id="SM00448">
    <property type="entry name" value="REC"/>
    <property type="match status" value="1"/>
</dbReference>
<dbReference type="InterPro" id="IPR005467">
    <property type="entry name" value="His_kinase_dom"/>
</dbReference>
<evidence type="ECO:0000259" key="10">
    <source>
        <dbReference type="PROSITE" id="PS50112"/>
    </source>
</evidence>
<dbReference type="Pfam" id="PF13426">
    <property type="entry name" value="PAS_9"/>
    <property type="match status" value="1"/>
</dbReference>
<feature type="domain" description="PAC" evidence="11">
    <location>
        <begin position="213"/>
        <end position="264"/>
    </location>
</feature>
<evidence type="ECO:0000313" key="15">
    <source>
        <dbReference type="Proteomes" id="UP000282007"/>
    </source>
</evidence>
<evidence type="ECO:0000256" key="4">
    <source>
        <dbReference type="ARBA" id="ARBA00022679"/>
    </source>
</evidence>
<evidence type="ECO:0000313" key="12">
    <source>
        <dbReference type="EMBL" id="AZH25633.1"/>
    </source>
</evidence>
<dbReference type="EMBL" id="CP034145">
    <property type="protein sequence ID" value="AZH25633.1"/>
    <property type="molecule type" value="Genomic_DNA"/>
</dbReference>
<gene>
    <name evidence="13" type="ORF">ATH50_0445</name>
    <name evidence="12" type="ORF">DU502_09680</name>
</gene>
<dbReference type="PROSITE" id="PS50112">
    <property type="entry name" value="PAS"/>
    <property type="match status" value="1"/>
</dbReference>
<dbReference type="KEGG" id="haer:DU502_09680"/>
<evidence type="ECO:0000313" key="14">
    <source>
        <dbReference type="Proteomes" id="UP000277326"/>
    </source>
</evidence>
<evidence type="ECO:0000256" key="1">
    <source>
        <dbReference type="ARBA" id="ARBA00000085"/>
    </source>
</evidence>
<feature type="domain" description="PAC" evidence="11">
    <location>
        <begin position="337"/>
        <end position="387"/>
    </location>
</feature>
<proteinExistence type="predicted"/>
<keyword evidence="7" id="KW-0175">Coiled coil</keyword>
<dbReference type="SUPFAM" id="SSF52172">
    <property type="entry name" value="CheY-like"/>
    <property type="match status" value="1"/>
</dbReference>
<dbReference type="InterPro" id="IPR004358">
    <property type="entry name" value="Sig_transdc_His_kin-like_C"/>
</dbReference>
<dbReference type="EMBL" id="REFS01000001">
    <property type="protein sequence ID" value="RMB25357.1"/>
    <property type="molecule type" value="Genomic_DNA"/>
</dbReference>
<keyword evidence="15" id="KW-1185">Reference proteome</keyword>
<dbReference type="GeneID" id="38471556"/>
<dbReference type="Proteomes" id="UP000282007">
    <property type="component" value="Chromosome"/>
</dbReference>
<evidence type="ECO:0000259" key="11">
    <source>
        <dbReference type="PROSITE" id="PS50113"/>
    </source>
</evidence>
<name>A0A3M0DWR5_9EURY</name>
<sequence length="612" mass="68230">MNGRDGTRRVLVVDDDSTLAAPLADVFENRDSDVTVETAATAAAGFEWLDDDELDCIVSAHALPDRTGIEFLDAVRDTHPELPFVLVTDEEVASEAISAGVTDYLRKDEAIRQPDVLATRIEDAVETHRSRRELRTRHEELHLYEQAFQQMQEGACLYDTDGRFDIVNDYLTDFYGTTREALEGQPSQLVETIRAEGDGDPFQALLDGERAVVRGETTFDHPDRGEVFLNYRLVPLRIGDDIEGVVGVARDVTEQRMRERQLVQAREESQELINGMNDTAWVIGTDEQFLAVNDAAVEQMGYSRSELLSMAPHDIDAGLSDGEITSLIENMPEDGMQVFETAHRTKDGEVIPVEISSSLVTYQGETAILSVARDITDRKEYEGRLREQNQLLEQQRDELEVLNQVLRHDIRNDLQLVTAYADILHDHVDDEGLEHLATVQDRATHAVELTQTARDTATMMLTRDSENEPIDVRSVLEDEIEDLRKRYPDADVVVASEIPSAVVEANEMIASVFRNLLTNAVQHNDEDVPEIVVSTTREGDELVVRIADNGPGISDAQKDAIFGRGEKGLDSRGTGLGLYLVETLVEQYGGDVRVEDNDPEGAVFVVELPTVE</sequence>
<dbReference type="PRINTS" id="PR00344">
    <property type="entry name" value="BCTRLSENSOR"/>
</dbReference>
<reference evidence="13" key="3">
    <citation type="submission" date="2018-10" db="EMBL/GenBank/DDBJ databases">
        <authorList>
            <person name="Whitman W."/>
            <person name="Huntemann M."/>
            <person name="Clum A."/>
            <person name="Pillay M."/>
            <person name="Palaniappan K."/>
            <person name="Varghese N."/>
            <person name="Mikhailova N."/>
            <person name="Stamatis D."/>
            <person name="Reddy T."/>
            <person name="Daum C."/>
            <person name="Shapiro N."/>
            <person name="Ivanova N."/>
            <person name="Kyrpides N."/>
            <person name="Woyke T."/>
        </authorList>
    </citation>
    <scope>NUCLEOTIDE SEQUENCE</scope>
    <source>
        <strain evidence="13">CGMCC 1.10124</strain>
    </source>
</reference>
<dbReference type="Gene3D" id="3.30.450.20">
    <property type="entry name" value="PAS domain"/>
    <property type="match status" value="2"/>
</dbReference>
<reference evidence="12 15" key="2">
    <citation type="submission" date="2018-07" db="EMBL/GenBank/DDBJ databases">
        <title>Genome sequences of Haloplanus aerogenes JCM 16430T.</title>
        <authorList>
            <person name="Kim Y.B."/>
            <person name="Roh S.W."/>
        </authorList>
    </citation>
    <scope>NUCLEOTIDE SEQUENCE [LARGE SCALE GENOMIC DNA]</scope>
    <source>
        <strain evidence="12 15">JCM 16430</strain>
    </source>
</reference>
<dbReference type="CDD" id="cd00130">
    <property type="entry name" value="PAS"/>
    <property type="match status" value="2"/>
</dbReference>
<evidence type="ECO:0000313" key="13">
    <source>
        <dbReference type="EMBL" id="RMB25357.1"/>
    </source>
</evidence>
<dbReference type="SUPFAM" id="SSF55874">
    <property type="entry name" value="ATPase domain of HSP90 chaperone/DNA topoisomerase II/histidine kinase"/>
    <property type="match status" value="1"/>
</dbReference>
<dbReference type="InterPro" id="IPR001789">
    <property type="entry name" value="Sig_transdc_resp-reg_receiver"/>
</dbReference>
<dbReference type="CDD" id="cd00156">
    <property type="entry name" value="REC"/>
    <property type="match status" value="1"/>
</dbReference>
<dbReference type="Gene3D" id="3.40.50.2300">
    <property type="match status" value="1"/>
</dbReference>
<dbReference type="PANTHER" id="PTHR43304:SF1">
    <property type="entry name" value="PAC DOMAIN-CONTAINING PROTEIN"/>
    <property type="match status" value="1"/>
</dbReference>
<evidence type="ECO:0000256" key="6">
    <source>
        <dbReference type="PROSITE-ProRule" id="PRU00169"/>
    </source>
</evidence>
<comment type="catalytic activity">
    <reaction evidence="1">
        <text>ATP + protein L-histidine = ADP + protein N-phospho-L-histidine.</text>
        <dbReference type="EC" id="2.7.13.3"/>
    </reaction>
</comment>
<dbReference type="SUPFAM" id="SSF55785">
    <property type="entry name" value="PYP-like sensor domain (PAS domain)"/>
    <property type="match status" value="2"/>
</dbReference>
<dbReference type="InterPro" id="IPR036890">
    <property type="entry name" value="HATPase_C_sf"/>
</dbReference>
<dbReference type="InterPro" id="IPR035965">
    <property type="entry name" value="PAS-like_dom_sf"/>
</dbReference>
<dbReference type="GO" id="GO:0004673">
    <property type="term" value="F:protein histidine kinase activity"/>
    <property type="evidence" value="ECO:0007669"/>
    <property type="project" value="UniProtKB-EC"/>
</dbReference>
<dbReference type="InterPro" id="IPR013656">
    <property type="entry name" value="PAS_4"/>
</dbReference>
<dbReference type="SMART" id="SM00091">
    <property type="entry name" value="PAS"/>
    <property type="match status" value="2"/>
</dbReference>
<feature type="coiled-coil region" evidence="7">
    <location>
        <begin position="378"/>
        <end position="409"/>
    </location>
</feature>
<dbReference type="Pfam" id="PF08448">
    <property type="entry name" value="PAS_4"/>
    <property type="match status" value="1"/>
</dbReference>
<dbReference type="OrthoDB" id="3369at2157"/>
<comment type="caution">
    <text evidence="6">Lacks conserved residue(s) required for the propagation of feature annotation.</text>
</comment>
<protein>
    <recommendedName>
        <fullName evidence="2">histidine kinase</fullName>
        <ecNumber evidence="2">2.7.13.3</ecNumber>
    </recommendedName>
</protein>
<dbReference type="RefSeq" id="WP_121919169.1">
    <property type="nucleotide sequence ID" value="NZ_CP034145.1"/>
</dbReference>
<dbReference type="EC" id="2.7.13.3" evidence="2"/>
<keyword evidence="5" id="KW-0418">Kinase</keyword>
<dbReference type="PANTHER" id="PTHR43304">
    <property type="entry name" value="PHYTOCHROME-LIKE PROTEIN CPH1"/>
    <property type="match status" value="1"/>
</dbReference>
<dbReference type="Proteomes" id="UP000277326">
    <property type="component" value="Unassembled WGS sequence"/>
</dbReference>
<evidence type="ECO:0000256" key="5">
    <source>
        <dbReference type="ARBA" id="ARBA00022777"/>
    </source>
</evidence>
<dbReference type="PROSITE" id="PS50109">
    <property type="entry name" value="HIS_KIN"/>
    <property type="match status" value="1"/>
</dbReference>
<evidence type="ECO:0000256" key="2">
    <source>
        <dbReference type="ARBA" id="ARBA00012438"/>
    </source>
</evidence>
<evidence type="ECO:0000259" key="8">
    <source>
        <dbReference type="PROSITE" id="PS50109"/>
    </source>
</evidence>
<evidence type="ECO:0000259" key="9">
    <source>
        <dbReference type="PROSITE" id="PS50110"/>
    </source>
</evidence>
<dbReference type="AlphaFoldDB" id="A0A3M0DWR5"/>
<dbReference type="InterPro" id="IPR001610">
    <property type="entry name" value="PAC"/>
</dbReference>
<dbReference type="SMART" id="SM00387">
    <property type="entry name" value="HATPase_c"/>
    <property type="match status" value="1"/>
</dbReference>
<dbReference type="SMART" id="SM00086">
    <property type="entry name" value="PAC"/>
    <property type="match status" value="2"/>
</dbReference>
<dbReference type="InterPro" id="IPR011006">
    <property type="entry name" value="CheY-like_superfamily"/>
</dbReference>
<keyword evidence="3" id="KW-0597">Phosphoprotein</keyword>
<evidence type="ECO:0000256" key="7">
    <source>
        <dbReference type="SAM" id="Coils"/>
    </source>
</evidence>
<dbReference type="Gene3D" id="3.30.565.10">
    <property type="entry name" value="Histidine kinase-like ATPase, C-terminal domain"/>
    <property type="match status" value="1"/>
</dbReference>